<dbReference type="EMBL" id="FOXH01000004">
    <property type="protein sequence ID" value="SFP59866.1"/>
    <property type="molecule type" value="Genomic_DNA"/>
</dbReference>
<dbReference type="RefSeq" id="WP_092015456.1">
    <property type="nucleotide sequence ID" value="NZ_FOXH01000004.1"/>
</dbReference>
<reference evidence="1 2" key="1">
    <citation type="submission" date="2016-10" db="EMBL/GenBank/DDBJ databases">
        <authorList>
            <person name="de Groot N.N."/>
        </authorList>
    </citation>
    <scope>NUCLEOTIDE SEQUENCE [LARGE SCALE GENOMIC DNA]</scope>
    <source>
        <strain evidence="2">E92,LMG 26720,CCM 7988</strain>
    </source>
</reference>
<evidence type="ECO:0000313" key="2">
    <source>
        <dbReference type="Proteomes" id="UP000199306"/>
    </source>
</evidence>
<accession>A0A1I5RPL7</accession>
<gene>
    <name evidence="1" type="ORF">SAMN04515674_104157</name>
</gene>
<dbReference type="Proteomes" id="UP000199306">
    <property type="component" value="Unassembled WGS sequence"/>
</dbReference>
<name>A0A1I5RPL7_9BACT</name>
<organism evidence="1 2">
    <name type="scientific">Pseudarcicella hirudinis</name>
    <dbReference type="NCBI Taxonomy" id="1079859"/>
    <lineage>
        <taxon>Bacteria</taxon>
        <taxon>Pseudomonadati</taxon>
        <taxon>Bacteroidota</taxon>
        <taxon>Cytophagia</taxon>
        <taxon>Cytophagales</taxon>
        <taxon>Flectobacillaceae</taxon>
        <taxon>Pseudarcicella</taxon>
    </lineage>
</organism>
<protein>
    <submittedName>
        <fullName evidence="1">Uncharacterized protein</fullName>
    </submittedName>
</protein>
<sequence>MDLQKLDDALLAVFEKRVELSQLTYDSENYDDVEEELHDLEDDFNEEFGDYIEKALHEVHQEYCPESDVLLPTAYIAKKFIELPDGSIEIGKKEGVEVELESDPANGGRLVLLPTPTRIVLMYGKTKSVVWQAAN</sequence>
<keyword evidence="2" id="KW-1185">Reference proteome</keyword>
<proteinExistence type="predicted"/>
<dbReference type="OrthoDB" id="883158at2"/>
<dbReference type="AlphaFoldDB" id="A0A1I5RPL7"/>
<evidence type="ECO:0000313" key="1">
    <source>
        <dbReference type="EMBL" id="SFP59866.1"/>
    </source>
</evidence>